<gene>
    <name evidence="1" type="ORF">ACM46_14310</name>
</gene>
<dbReference type="AlphaFoldDB" id="A0A0J7I9P7"/>
<reference evidence="1 2" key="1">
    <citation type="journal article" date="2013" name="Int. J. Syst. Evol. Microbiol.">
        <title>Chryseobacterium angstadtii sp. nov., isolated from a newt tank.</title>
        <authorList>
            <person name="Kirk K.E."/>
            <person name="Hoffman J.A."/>
            <person name="Smith K.A."/>
            <person name="Strahan B.L."/>
            <person name="Failor K.C."/>
            <person name="Krebs J.E."/>
            <person name="Gale A.N."/>
            <person name="Do T.D."/>
            <person name="Sontag T.C."/>
            <person name="Batties A.M."/>
            <person name="Mistiszyn K."/>
            <person name="Newman J.D."/>
        </authorList>
    </citation>
    <scope>NUCLEOTIDE SEQUENCE [LARGE SCALE GENOMIC DNA]</scope>
    <source>
        <strain evidence="1 2">KM</strain>
    </source>
</reference>
<name>A0A0J7I9P7_9FLAO</name>
<protein>
    <submittedName>
        <fullName evidence="1">Uncharacterized protein</fullName>
    </submittedName>
</protein>
<evidence type="ECO:0000313" key="1">
    <source>
        <dbReference type="EMBL" id="KMQ63108.1"/>
    </source>
</evidence>
<proteinExistence type="predicted"/>
<dbReference type="Proteomes" id="UP000036261">
    <property type="component" value="Unassembled WGS sequence"/>
</dbReference>
<dbReference type="PATRIC" id="fig|558151.6.peg.3026"/>
<dbReference type="EMBL" id="LFND01000004">
    <property type="protein sequence ID" value="KMQ63108.1"/>
    <property type="molecule type" value="Genomic_DNA"/>
</dbReference>
<evidence type="ECO:0000313" key="2">
    <source>
        <dbReference type="Proteomes" id="UP000036261"/>
    </source>
</evidence>
<accession>A0A0J7I9P7</accession>
<keyword evidence="2" id="KW-1185">Reference proteome</keyword>
<sequence length="143" mass="16690">MFDHQNIILFPAFIPNVKDSLYLFNDTGMHHSCMEKHSLGSKVSAFLDKMIFKTRPENRICDIGGNIIDLPENYLFISLLTSDETDKLYTFNMMNIDIRNISIWPELQDFIAAAERFLEKEKWESIGSFNELEYVLEKIKSCP</sequence>
<comment type="caution">
    <text evidence="1">The sequence shown here is derived from an EMBL/GenBank/DDBJ whole genome shotgun (WGS) entry which is preliminary data.</text>
</comment>
<organism evidence="1 2">
    <name type="scientific">Chryseobacterium angstadtii</name>
    <dbReference type="NCBI Taxonomy" id="558151"/>
    <lineage>
        <taxon>Bacteria</taxon>
        <taxon>Pseudomonadati</taxon>
        <taxon>Bacteroidota</taxon>
        <taxon>Flavobacteriia</taxon>
        <taxon>Flavobacteriales</taxon>
        <taxon>Weeksellaceae</taxon>
        <taxon>Chryseobacterium group</taxon>
        <taxon>Chryseobacterium</taxon>
    </lineage>
</organism>